<feature type="transmembrane region" description="Helical" evidence="15">
    <location>
        <begin position="95"/>
        <end position="116"/>
    </location>
</feature>
<evidence type="ECO:0000256" key="7">
    <source>
        <dbReference type="ARBA" id="ARBA00022741"/>
    </source>
</evidence>
<keyword evidence="4" id="KW-0444">Lipid biosynthesis</keyword>
<keyword evidence="3" id="KW-1003">Cell membrane</keyword>
<evidence type="ECO:0000256" key="13">
    <source>
        <dbReference type="ARBA" id="ARBA00023209"/>
    </source>
</evidence>
<dbReference type="PANTHER" id="PTHR34299">
    <property type="entry name" value="DIACYLGLYCEROL KINASE"/>
    <property type="match status" value="1"/>
</dbReference>
<evidence type="ECO:0000256" key="11">
    <source>
        <dbReference type="ARBA" id="ARBA00023098"/>
    </source>
</evidence>
<feature type="transmembrane region" description="Helical" evidence="15">
    <location>
        <begin position="28"/>
        <end position="48"/>
    </location>
</feature>
<keyword evidence="6 15" id="KW-0812">Transmembrane</keyword>
<dbReference type="InterPro" id="IPR036945">
    <property type="entry name" value="DAGK_sf"/>
</dbReference>
<evidence type="ECO:0000256" key="4">
    <source>
        <dbReference type="ARBA" id="ARBA00022516"/>
    </source>
</evidence>
<keyword evidence="13" id="KW-0594">Phospholipid biosynthesis</keyword>
<sequence>MPAKFIKGRLKGCIYAFKGGILLLKTEASIQVQFVIAILITIAGFYYDISTTEWMIQTLCIGLVMGIEGLNTAVEEIADFVHPDFHNKIGKIKDIAAGAVGIAALIAVIVAGIIYVPKVF</sequence>
<dbReference type="CDD" id="cd14265">
    <property type="entry name" value="UDPK_IM_like"/>
    <property type="match status" value="1"/>
</dbReference>
<keyword evidence="12 15" id="KW-0472">Membrane</keyword>
<proteinExistence type="inferred from homology"/>
<accession>A0ABV9HW47</accession>
<evidence type="ECO:0000256" key="10">
    <source>
        <dbReference type="ARBA" id="ARBA00022989"/>
    </source>
</evidence>
<evidence type="ECO:0000256" key="9">
    <source>
        <dbReference type="ARBA" id="ARBA00022840"/>
    </source>
</evidence>
<dbReference type="Pfam" id="PF01219">
    <property type="entry name" value="DAGK_prokar"/>
    <property type="match status" value="1"/>
</dbReference>
<organism evidence="16 17">
    <name type="scientific">Dokdonia ponticola</name>
    <dbReference type="NCBI Taxonomy" id="2041041"/>
    <lineage>
        <taxon>Bacteria</taxon>
        <taxon>Pseudomonadati</taxon>
        <taxon>Bacteroidota</taxon>
        <taxon>Flavobacteriia</taxon>
        <taxon>Flavobacteriales</taxon>
        <taxon>Flavobacteriaceae</taxon>
        <taxon>Dokdonia</taxon>
    </lineage>
</organism>
<evidence type="ECO:0000256" key="2">
    <source>
        <dbReference type="ARBA" id="ARBA00005967"/>
    </source>
</evidence>
<evidence type="ECO:0000313" key="16">
    <source>
        <dbReference type="EMBL" id="MFC4634391.1"/>
    </source>
</evidence>
<keyword evidence="9" id="KW-0067">ATP-binding</keyword>
<reference evidence="17" key="1">
    <citation type="journal article" date="2019" name="Int. J. Syst. Evol. Microbiol.">
        <title>The Global Catalogue of Microorganisms (GCM) 10K type strain sequencing project: providing services to taxonomists for standard genome sequencing and annotation.</title>
        <authorList>
            <consortium name="The Broad Institute Genomics Platform"/>
            <consortium name="The Broad Institute Genome Sequencing Center for Infectious Disease"/>
            <person name="Wu L."/>
            <person name="Ma J."/>
        </authorList>
    </citation>
    <scope>NUCLEOTIDE SEQUENCE [LARGE SCALE GENOMIC DNA]</scope>
    <source>
        <strain evidence="17">YJ-61-S</strain>
    </source>
</reference>
<dbReference type="RefSeq" id="WP_379978618.1">
    <property type="nucleotide sequence ID" value="NZ_JBHSFV010000006.1"/>
</dbReference>
<evidence type="ECO:0000256" key="6">
    <source>
        <dbReference type="ARBA" id="ARBA00022692"/>
    </source>
</evidence>
<keyword evidence="5" id="KW-0808">Transferase</keyword>
<dbReference type="Gene3D" id="1.10.287.3610">
    <property type="match status" value="1"/>
</dbReference>
<keyword evidence="8 16" id="KW-0418">Kinase</keyword>
<evidence type="ECO:0000256" key="15">
    <source>
        <dbReference type="SAM" id="Phobius"/>
    </source>
</evidence>
<dbReference type="Proteomes" id="UP001596043">
    <property type="component" value="Unassembled WGS sequence"/>
</dbReference>
<comment type="caution">
    <text evidence="16">The sequence shown here is derived from an EMBL/GenBank/DDBJ whole genome shotgun (WGS) entry which is preliminary data.</text>
</comment>
<protein>
    <submittedName>
        <fullName evidence="16">Diacylglycerol kinase</fullName>
    </submittedName>
</protein>
<evidence type="ECO:0000256" key="3">
    <source>
        <dbReference type="ARBA" id="ARBA00022475"/>
    </source>
</evidence>
<dbReference type="EMBL" id="JBHSFV010000006">
    <property type="protein sequence ID" value="MFC4634391.1"/>
    <property type="molecule type" value="Genomic_DNA"/>
</dbReference>
<dbReference type="GO" id="GO:0016301">
    <property type="term" value="F:kinase activity"/>
    <property type="evidence" value="ECO:0007669"/>
    <property type="project" value="UniProtKB-KW"/>
</dbReference>
<name>A0ABV9HW47_9FLAO</name>
<evidence type="ECO:0000256" key="12">
    <source>
        <dbReference type="ARBA" id="ARBA00023136"/>
    </source>
</evidence>
<evidence type="ECO:0000256" key="14">
    <source>
        <dbReference type="ARBA" id="ARBA00023264"/>
    </source>
</evidence>
<keyword evidence="7" id="KW-0547">Nucleotide-binding</keyword>
<keyword evidence="11" id="KW-0443">Lipid metabolism</keyword>
<comment type="similarity">
    <text evidence="2">Belongs to the bacterial diacylglycerol kinase family.</text>
</comment>
<evidence type="ECO:0000256" key="1">
    <source>
        <dbReference type="ARBA" id="ARBA00004651"/>
    </source>
</evidence>
<keyword evidence="10 15" id="KW-1133">Transmembrane helix</keyword>
<evidence type="ECO:0000256" key="5">
    <source>
        <dbReference type="ARBA" id="ARBA00022679"/>
    </source>
</evidence>
<dbReference type="InterPro" id="IPR033717">
    <property type="entry name" value="UDPK"/>
</dbReference>
<evidence type="ECO:0000256" key="8">
    <source>
        <dbReference type="ARBA" id="ARBA00022777"/>
    </source>
</evidence>
<gene>
    <name evidence="16" type="ORF">ACFO3O_10765</name>
</gene>
<dbReference type="InterPro" id="IPR000829">
    <property type="entry name" value="DAGK"/>
</dbReference>
<comment type="subcellular location">
    <subcellularLocation>
        <location evidence="1">Cell membrane</location>
        <topology evidence="1">Multi-pass membrane protein</topology>
    </subcellularLocation>
</comment>
<keyword evidence="17" id="KW-1185">Reference proteome</keyword>
<evidence type="ECO:0000313" key="17">
    <source>
        <dbReference type="Proteomes" id="UP001596043"/>
    </source>
</evidence>
<dbReference type="PANTHER" id="PTHR34299:SF1">
    <property type="entry name" value="DIACYLGLYCEROL KINASE"/>
    <property type="match status" value="1"/>
</dbReference>
<keyword evidence="14" id="KW-1208">Phospholipid metabolism</keyword>